<feature type="transmembrane region" description="Helical" evidence="1">
    <location>
        <begin position="268"/>
        <end position="287"/>
    </location>
</feature>
<keyword evidence="1" id="KW-1133">Transmembrane helix</keyword>
<evidence type="ECO:0000313" key="2">
    <source>
        <dbReference type="EMBL" id="KPQ14203.1"/>
    </source>
</evidence>
<evidence type="ECO:0008006" key="4">
    <source>
        <dbReference type="Google" id="ProtNLM"/>
    </source>
</evidence>
<feature type="transmembrane region" description="Helical" evidence="1">
    <location>
        <begin position="294"/>
        <end position="311"/>
    </location>
</feature>
<dbReference type="AlphaFoldDB" id="A0A0P8A8R8"/>
<evidence type="ECO:0000256" key="1">
    <source>
        <dbReference type="SAM" id="Phobius"/>
    </source>
</evidence>
<proteinExistence type="predicted"/>
<protein>
    <recommendedName>
        <fullName evidence="4">CAAX protease self-immunity</fullName>
    </recommendedName>
</protein>
<name>A0A0P8A8R8_9BACT</name>
<dbReference type="EMBL" id="LJXT01000069">
    <property type="protein sequence ID" value="KPQ14203.1"/>
    <property type="molecule type" value="Genomic_DNA"/>
</dbReference>
<feature type="transmembrane region" description="Helical" evidence="1">
    <location>
        <begin position="88"/>
        <end position="106"/>
    </location>
</feature>
<dbReference type="eggNOG" id="COG1266">
    <property type="taxonomic scope" value="Bacteria"/>
</dbReference>
<feature type="transmembrane region" description="Helical" evidence="1">
    <location>
        <begin position="58"/>
        <end position="76"/>
    </location>
</feature>
<gene>
    <name evidence="2" type="ORF">HLUCCX10_11075</name>
</gene>
<dbReference type="Proteomes" id="UP000050421">
    <property type="component" value="Unassembled WGS sequence"/>
</dbReference>
<dbReference type="PATRIC" id="fig|1305737.6.peg.2826"/>
<accession>A0A0P8A8R8</accession>
<feature type="transmembrane region" description="Helical" evidence="1">
    <location>
        <begin position="126"/>
        <end position="147"/>
    </location>
</feature>
<organism evidence="2 3">
    <name type="scientific">Algoriphagus marincola HL-49</name>
    <dbReference type="NCBI Taxonomy" id="1305737"/>
    <lineage>
        <taxon>Bacteria</taxon>
        <taxon>Pseudomonadati</taxon>
        <taxon>Bacteroidota</taxon>
        <taxon>Cytophagia</taxon>
        <taxon>Cytophagales</taxon>
        <taxon>Cyclobacteriaceae</taxon>
        <taxon>Algoriphagus</taxon>
    </lineage>
</organism>
<feature type="transmembrane region" description="Helical" evidence="1">
    <location>
        <begin position="167"/>
        <end position="187"/>
    </location>
</feature>
<reference evidence="2 3" key="1">
    <citation type="submission" date="2015-09" db="EMBL/GenBank/DDBJ databases">
        <title>Identification and resolution of microdiversity through metagenomic sequencing of parallel consortia.</title>
        <authorList>
            <person name="Nelson W.C."/>
            <person name="Romine M.F."/>
            <person name="Lindemann S.R."/>
        </authorList>
    </citation>
    <scope>NUCLEOTIDE SEQUENCE [LARGE SCALE GENOMIC DNA]</scope>
    <source>
        <strain evidence="2">HL-49</strain>
    </source>
</reference>
<comment type="caution">
    <text evidence="2">The sequence shown here is derived from an EMBL/GenBank/DDBJ whole genome shotgun (WGS) entry which is preliminary data.</text>
</comment>
<feature type="transmembrane region" description="Helical" evidence="1">
    <location>
        <begin position="214"/>
        <end position="231"/>
    </location>
</feature>
<feature type="transmembrane region" description="Helical" evidence="1">
    <location>
        <begin position="238"/>
        <end position="262"/>
    </location>
</feature>
<sequence length="316" mass="37217">MRQLTRYVQSYFQEHFHPGFYLSVTLFLGLGIFFNYRFDFENSFIDSFHQTWTQWPLMSITTMFPFLVICGLLYLFNLNRKWLFSSEFWLLFLLATLLIGFQRSFFLHYAIVDLFELSDRLFIGKLLWYLKSYAITLVPLLVFYRFYEYPRDPHESWYGLKVKGSDFRPYLFLILLVFVGIGLASFIGDLTRYYPRFDKSGGDIFAQGHGIPEWMSIVVFELLYGLNFLNIEFFFRGFLVIGFARILGGHAVMAMVGAYVFLHFGKPMAEYISSAFGGYIIGAFAFYSKRIWGGVALHVALAWSMEFFAWLQKYLH</sequence>
<dbReference type="OrthoDB" id="5525190at2"/>
<keyword evidence="1" id="KW-0472">Membrane</keyword>
<evidence type="ECO:0000313" key="3">
    <source>
        <dbReference type="Proteomes" id="UP000050421"/>
    </source>
</evidence>
<keyword evidence="1" id="KW-0812">Transmembrane</keyword>
<feature type="transmembrane region" description="Helical" evidence="1">
    <location>
        <begin position="20"/>
        <end position="38"/>
    </location>
</feature>